<name>A0AAV2T935_CALDB</name>
<protein>
    <recommendedName>
        <fullName evidence="4">MARVEL domain-containing protein</fullName>
    </recommendedName>
</protein>
<dbReference type="EMBL" id="CAXLJL010000145">
    <property type="protein sequence ID" value="CAL5132900.1"/>
    <property type="molecule type" value="Genomic_DNA"/>
</dbReference>
<evidence type="ECO:0000313" key="2">
    <source>
        <dbReference type="EMBL" id="CAL5132900.1"/>
    </source>
</evidence>
<keyword evidence="1" id="KW-1133">Transmembrane helix</keyword>
<proteinExistence type="predicted"/>
<evidence type="ECO:0000256" key="1">
    <source>
        <dbReference type="SAM" id="Phobius"/>
    </source>
</evidence>
<keyword evidence="1" id="KW-0812">Transmembrane</keyword>
<comment type="caution">
    <text evidence="2">The sequence shown here is derived from an EMBL/GenBank/DDBJ whole genome shotgun (WGS) entry which is preliminary data.</text>
</comment>
<reference evidence="2" key="1">
    <citation type="submission" date="2024-06" db="EMBL/GenBank/DDBJ databases">
        <authorList>
            <person name="Liu X."/>
            <person name="Lenzi L."/>
            <person name="Haldenby T S."/>
            <person name="Uol C."/>
        </authorList>
    </citation>
    <scope>NUCLEOTIDE SEQUENCE</scope>
</reference>
<feature type="transmembrane region" description="Helical" evidence="1">
    <location>
        <begin position="87"/>
        <end position="109"/>
    </location>
</feature>
<evidence type="ECO:0000313" key="3">
    <source>
        <dbReference type="Proteomes" id="UP001497525"/>
    </source>
</evidence>
<dbReference type="Proteomes" id="UP001497525">
    <property type="component" value="Unassembled WGS sequence"/>
</dbReference>
<evidence type="ECO:0008006" key="4">
    <source>
        <dbReference type="Google" id="ProtNLM"/>
    </source>
</evidence>
<keyword evidence="1" id="KW-0472">Membrane</keyword>
<organism evidence="2 3">
    <name type="scientific">Calicophoron daubneyi</name>
    <name type="common">Rumen fluke</name>
    <name type="synonym">Paramphistomum daubneyi</name>
    <dbReference type="NCBI Taxonomy" id="300641"/>
    <lineage>
        <taxon>Eukaryota</taxon>
        <taxon>Metazoa</taxon>
        <taxon>Spiralia</taxon>
        <taxon>Lophotrochozoa</taxon>
        <taxon>Platyhelminthes</taxon>
        <taxon>Trematoda</taxon>
        <taxon>Digenea</taxon>
        <taxon>Plagiorchiida</taxon>
        <taxon>Pronocephalata</taxon>
        <taxon>Paramphistomoidea</taxon>
        <taxon>Paramphistomidae</taxon>
        <taxon>Calicophoron</taxon>
    </lineage>
</organism>
<dbReference type="AlphaFoldDB" id="A0AAV2T935"/>
<feature type="transmembrane region" description="Helical" evidence="1">
    <location>
        <begin position="49"/>
        <end position="75"/>
    </location>
</feature>
<feature type="transmembrane region" description="Helical" evidence="1">
    <location>
        <begin position="115"/>
        <end position="140"/>
    </location>
</feature>
<accession>A0AAV2T935</accession>
<sequence>MKMFTHIRTTVITLLIAASLLAVGALITSSWDCGNLFTGCQEKGYNHTAASVAALLILAALCFLVVVFMDFLALCVKPLLLRVSFKVFHLLFLLGGATAAIFAVILYTLKLGQHWSYFLAVCVSVFGLQAGILGCISLFLSSASKSSEVKVQSLPKEDAVEDAVGSTE</sequence>
<gene>
    <name evidence="2" type="ORF">CDAUBV1_LOCUS5781</name>
</gene>